<feature type="compositionally biased region" description="Polar residues" evidence="2">
    <location>
        <begin position="124"/>
        <end position="133"/>
    </location>
</feature>
<feature type="region of interest" description="Disordered" evidence="2">
    <location>
        <begin position="1592"/>
        <end position="1697"/>
    </location>
</feature>
<feature type="compositionally biased region" description="Basic and acidic residues" evidence="2">
    <location>
        <begin position="1499"/>
        <end position="1518"/>
    </location>
</feature>
<sequence>MADLEDVTLDGRPLQSLRVADLKAALEERGLSKSGQKNALVKRLKGALMLENLQKTSTAHVGLQPNSQIGEEMSQNSFIKQYLAKQQELLRQRLEREAREANDTNEQEEHKDVNNSVACPPQDQDVTQASAEQYKTPGPSDGEIRFAAVNEGEANSKQEAHKSTPPASGSITMHIPGNEHQPEKSSAASDFPAESDDDDSEDGEEDGDNDDDWGSNIRRRTPRQPARGPSTRERCGASRQPQQPQHMPSLLSPQLRQPTPPPSPPPELSFSLPDTPKQSPPSPDVPPARHSPSTSSSGSSSSDSPSSSPEPQRSGHVDRKPGPLTLLARKMESEGAFSGTSWPDGHGEGGQKESNLPMATSFCGTEHVEDLSSATAAGHVPISMITAINQGVIGTHSAHSHIPVSVLKTSTTEERAEKALELQRQERLRSLEQERALEDERKNALEQERKEIERFEHQQALERKEQEALRLEKKLAAERERLEREQALAQQQEEREQTMARERALELERQRELEKQRALEQERLQRETEAREKRERQAELERIQALEREREEREKALEKEKLEREKALEAERKEKERIERERILEQERLERKKIEQERLEKEKALEKERKEREEALKEQKERERALELERLEKEKALELERTEKQRALEQERLEKECLAKAHLLQERLEKRRLERVQLKQACLEQERLEQERLEQERLEQERLEQGRLEQERLEQERLEQERLEQQRLEQERLEQARLERARVEQELLEKEHLERTRVEQERIAQKLESDRLKEQGRLNLDRKDERQASNATLENRIEDKIVKESPSEQGILEKKPAKELDNEFPPAICGSEPGFALSTAPLFTGPAKETEAVVQEDAKAPMTPSESHAAESRSTLSSPQSSLKKFPFARDSLIQACSTNAMVIKRHRTFSDTPPPSQVSLSSTPTSFGERQESETSAEQEQEVSSKALGQVGSQSEEESALHQKTSSKEGFTNQVLEDKDKEDSVRHNEPAKEMTKKLKDADQIKVPAGPVNAVQRRGKRSSSHDSASSESDSGSSSSRSSSSSSSSLEKISTSRNRREGKLDRSASPQCRVTAVAEEASLKETQKASPHKRERSVEKTSAGDDEASQAKKPFIETTTGDEMKRKDAKGPEEKDAQRQGAESAMQESEKLVESTEEAHKAFSARKISLSSSKTSPGPGSTDGDQEGGTAGSRKRRWGSSTVVTSKKPSISITTDSLKSLIPDVRPGVGQDAVVDLHPEEVVLSGAEEEDQEPSEQDLQIRRTVTQEVALDSQENGQKQTKRRRCENVEQNDIQGNHSRIESHEEKPMEDTQTQSPARPSQDGEINTGHVAAGDTLIRRSFSQQRTGVSITIDDPVRTARHPSPPRGKVSSIVHISNLVRPFTLGQLKELLGRTGTLVEDGFWIDKIKSHCYVTYSSSEEAIATREALHGVKWPQSNPKVLNVDFCQQDELDFHKGLGAAEKPGTEEQWLTSNRFQAAALPPLLPKRDQWAEREREMERREKARSEREWDRDKVREFGKPGNDGEGGPRRSRSRERRRKERGKSKEKKTEKKEKAAEEPPAKLLDDLFRKTKAAPCIYWLPLTDEQFVEREAARAERMKERENRLKQLQQEEEEKKRKEERKERSKGGGGLAAGDRSEGAKDKDRERERDRDRGKERDRERERDADKHRDGYRRPGTSGEGGARRSRSRSDPRDRRR</sequence>
<dbReference type="KEGG" id="hcq:109512778"/>
<dbReference type="GeneID" id="109512778"/>
<feature type="domain" description="SAP" evidence="4">
    <location>
        <begin position="14"/>
        <end position="48"/>
    </location>
</feature>
<dbReference type="SUPFAM" id="SSF68906">
    <property type="entry name" value="SAP domain"/>
    <property type="match status" value="1"/>
</dbReference>
<feature type="compositionally biased region" description="Basic and acidic residues" evidence="2">
    <location>
        <begin position="1121"/>
        <end position="1137"/>
    </location>
</feature>
<dbReference type="InterPro" id="IPR012677">
    <property type="entry name" value="Nucleotide-bd_a/b_plait_sf"/>
</dbReference>
<feature type="compositionally biased region" description="Polar residues" evidence="2">
    <location>
        <begin position="1288"/>
        <end position="1297"/>
    </location>
</feature>
<evidence type="ECO:0000256" key="2">
    <source>
        <dbReference type="SAM" id="MobiDB-lite"/>
    </source>
</evidence>
<feature type="region of interest" description="Disordered" evidence="2">
    <location>
        <begin position="1499"/>
        <end position="1568"/>
    </location>
</feature>
<dbReference type="OMA" id="CKTKATP"/>
<dbReference type="SUPFAM" id="SSF141571">
    <property type="entry name" value="Pentapeptide repeat-like"/>
    <property type="match status" value="1"/>
</dbReference>
<feature type="compositionally biased region" description="Basic residues" evidence="2">
    <location>
        <begin position="1529"/>
        <end position="1546"/>
    </location>
</feature>
<feature type="compositionally biased region" description="Low complexity" evidence="2">
    <location>
        <begin position="1168"/>
        <end position="1181"/>
    </location>
</feature>
<feature type="region of interest" description="Disordered" evidence="2">
    <location>
        <begin position="907"/>
        <end position="1212"/>
    </location>
</feature>
<keyword evidence="6" id="KW-1185">Reference proteome</keyword>
<feature type="compositionally biased region" description="Basic and acidic residues" evidence="2">
    <location>
        <begin position="1147"/>
        <end position="1160"/>
    </location>
</feature>
<dbReference type="InterPro" id="IPR036361">
    <property type="entry name" value="SAP_dom_sf"/>
</dbReference>
<feature type="domain" description="RRM" evidence="3">
    <location>
        <begin position="1371"/>
        <end position="1448"/>
    </location>
</feature>
<feature type="compositionally biased region" description="Low complexity" evidence="2">
    <location>
        <begin position="1025"/>
        <end position="1055"/>
    </location>
</feature>
<dbReference type="OrthoDB" id="5348404at2759"/>
<dbReference type="GO" id="GO:0003723">
    <property type="term" value="F:RNA binding"/>
    <property type="evidence" value="ECO:0007669"/>
    <property type="project" value="UniProtKB-UniRule"/>
</dbReference>
<feature type="region of interest" description="Disordered" evidence="2">
    <location>
        <begin position="1348"/>
        <end position="1368"/>
    </location>
</feature>
<dbReference type="Pfam" id="PF16294">
    <property type="entry name" value="RSB_motif"/>
    <property type="match status" value="1"/>
</dbReference>
<dbReference type="RefSeq" id="XP_019720325.1">
    <property type="nucleotide sequence ID" value="XM_019864766.1"/>
</dbReference>
<dbReference type="SUPFAM" id="SSF54928">
    <property type="entry name" value="RNA-binding domain, RBD"/>
    <property type="match status" value="1"/>
</dbReference>
<dbReference type="PROSITE" id="PS50102">
    <property type="entry name" value="RRM"/>
    <property type="match status" value="1"/>
</dbReference>
<dbReference type="GO" id="GO:0008380">
    <property type="term" value="P:RNA splicing"/>
    <property type="evidence" value="ECO:0007669"/>
    <property type="project" value="TreeGrafter"/>
</dbReference>
<accession>A0A3Q2Y727</accession>
<feature type="compositionally biased region" description="Basic and acidic residues" evidence="2">
    <location>
        <begin position="977"/>
        <end position="1004"/>
    </location>
</feature>
<dbReference type="GO" id="GO:0071011">
    <property type="term" value="C:precatalytic spliceosome"/>
    <property type="evidence" value="ECO:0007669"/>
    <property type="project" value="TreeGrafter"/>
</dbReference>
<feature type="compositionally biased region" description="Polar residues" evidence="2">
    <location>
        <begin position="1262"/>
        <end position="1278"/>
    </location>
</feature>
<keyword evidence="1" id="KW-0694">RNA-binding</keyword>
<feature type="compositionally biased region" description="Basic and acidic residues" evidence="2">
    <location>
        <begin position="1688"/>
        <end position="1697"/>
    </location>
</feature>
<feature type="region of interest" description="Disordered" evidence="2">
    <location>
        <begin position="847"/>
        <end position="882"/>
    </location>
</feature>
<dbReference type="FunFam" id="3.30.70.330:FF:000147">
    <property type="entry name" value="Apoptotic chromatin condensation inducer in the nucleus"/>
    <property type="match status" value="1"/>
</dbReference>
<dbReference type="SMART" id="SM00513">
    <property type="entry name" value="SAP"/>
    <property type="match status" value="1"/>
</dbReference>
<feature type="compositionally biased region" description="Polar residues" evidence="2">
    <location>
        <begin position="1198"/>
        <end position="1212"/>
    </location>
</feature>
<feature type="region of interest" description="Disordered" evidence="2">
    <location>
        <begin position="1238"/>
        <end position="1327"/>
    </location>
</feature>
<feature type="compositionally biased region" description="Basic and acidic residues" evidence="2">
    <location>
        <begin position="1592"/>
        <end position="1605"/>
    </location>
</feature>
<dbReference type="InterPro" id="IPR032552">
    <property type="entry name" value="RSB_motif"/>
</dbReference>
<dbReference type="CTD" id="368893"/>
<dbReference type="Pfam" id="PF02037">
    <property type="entry name" value="SAP"/>
    <property type="match status" value="1"/>
</dbReference>
<feature type="region of interest" description="Disordered" evidence="2">
    <location>
        <begin position="482"/>
        <end position="538"/>
    </location>
</feature>
<dbReference type="InterPro" id="IPR052793">
    <property type="entry name" value="EJC-associated_protein"/>
</dbReference>
<dbReference type="Proteomes" id="UP000264820">
    <property type="component" value="Unplaced"/>
</dbReference>
<organism evidence="5 6">
    <name type="scientific">Hippocampus comes</name>
    <name type="common">Tiger tail seahorse</name>
    <dbReference type="NCBI Taxonomy" id="109280"/>
    <lineage>
        <taxon>Eukaryota</taxon>
        <taxon>Metazoa</taxon>
        <taxon>Chordata</taxon>
        <taxon>Craniata</taxon>
        <taxon>Vertebrata</taxon>
        <taxon>Euteleostomi</taxon>
        <taxon>Actinopterygii</taxon>
        <taxon>Neopterygii</taxon>
        <taxon>Teleostei</taxon>
        <taxon>Neoteleostei</taxon>
        <taxon>Acanthomorphata</taxon>
        <taxon>Syngnathiaria</taxon>
        <taxon>Syngnathiformes</taxon>
        <taxon>Syngnathoidei</taxon>
        <taxon>Syngnathidae</taxon>
        <taxon>Hippocampus</taxon>
    </lineage>
</organism>
<evidence type="ECO:0000313" key="6">
    <source>
        <dbReference type="Proteomes" id="UP000264820"/>
    </source>
</evidence>
<feature type="compositionally biased region" description="Basic and acidic residues" evidence="2">
    <location>
        <begin position="1613"/>
        <end position="1626"/>
    </location>
</feature>
<feature type="compositionally biased region" description="Basic and acidic residues" evidence="2">
    <location>
        <begin position="1298"/>
        <end position="1309"/>
    </location>
</feature>
<dbReference type="InterPro" id="IPR003034">
    <property type="entry name" value="SAP_dom"/>
</dbReference>
<reference evidence="5" key="1">
    <citation type="submission" date="2025-08" db="UniProtKB">
        <authorList>
            <consortium name="Ensembl"/>
        </authorList>
    </citation>
    <scope>IDENTIFICATION</scope>
</reference>
<dbReference type="Gene3D" id="3.30.70.330">
    <property type="match status" value="1"/>
</dbReference>
<dbReference type="GeneTree" id="ENSGT00710000106790"/>
<feature type="compositionally biased region" description="Basic and acidic residues" evidence="2">
    <location>
        <begin position="1547"/>
        <end position="1568"/>
    </location>
</feature>
<feature type="compositionally biased region" description="Low complexity" evidence="2">
    <location>
        <begin position="248"/>
        <end position="257"/>
    </location>
</feature>
<feature type="compositionally biased region" description="Polar residues" evidence="2">
    <location>
        <begin position="918"/>
        <end position="929"/>
    </location>
</feature>
<feature type="compositionally biased region" description="Pro residues" evidence="2">
    <location>
        <begin position="258"/>
        <end position="267"/>
    </location>
</feature>
<dbReference type="PANTHER" id="PTHR46589:SF1">
    <property type="entry name" value="APOPTOTIC CHROMATIN CONDENSATION INDUCER IN THE NUCLEUS"/>
    <property type="match status" value="1"/>
</dbReference>
<proteinExistence type="predicted"/>
<evidence type="ECO:0000259" key="4">
    <source>
        <dbReference type="PROSITE" id="PS50800"/>
    </source>
</evidence>
<dbReference type="GO" id="GO:0061574">
    <property type="term" value="C:ASAP complex"/>
    <property type="evidence" value="ECO:0007669"/>
    <property type="project" value="TreeGrafter"/>
</dbReference>
<evidence type="ECO:0000313" key="5">
    <source>
        <dbReference type="Ensembl" id="ENSHCOP00000013499.1"/>
    </source>
</evidence>
<feature type="region of interest" description="Disordered" evidence="2">
    <location>
        <begin position="99"/>
        <end position="358"/>
    </location>
</feature>
<feature type="compositionally biased region" description="Low complexity" evidence="2">
    <location>
        <begin position="288"/>
        <end position="312"/>
    </location>
</feature>
<dbReference type="InterPro" id="IPR000504">
    <property type="entry name" value="RRM_dom"/>
</dbReference>
<feature type="compositionally biased region" description="Basic and acidic residues" evidence="2">
    <location>
        <begin position="848"/>
        <end position="859"/>
    </location>
</feature>
<dbReference type="PROSITE" id="PS50800">
    <property type="entry name" value="SAP"/>
    <property type="match status" value="1"/>
</dbReference>
<dbReference type="InterPro" id="IPR034257">
    <property type="entry name" value="Acinus_RRM"/>
</dbReference>
<feature type="compositionally biased region" description="Low complexity" evidence="2">
    <location>
        <begin position="872"/>
        <end position="882"/>
    </location>
</feature>
<feature type="compositionally biased region" description="Polar residues" evidence="2">
    <location>
        <begin position="963"/>
        <end position="976"/>
    </location>
</feature>
<protein>
    <submittedName>
        <fullName evidence="5">Apoptotic chromatin condensation inducer 1</fullName>
    </submittedName>
</protein>
<dbReference type="CDD" id="cd12432">
    <property type="entry name" value="RRM_ACINU"/>
    <property type="match status" value="1"/>
</dbReference>
<evidence type="ECO:0000259" key="3">
    <source>
        <dbReference type="PROSITE" id="PS50102"/>
    </source>
</evidence>
<reference evidence="5" key="2">
    <citation type="submission" date="2025-09" db="UniProtKB">
        <authorList>
            <consortium name="Ensembl"/>
        </authorList>
    </citation>
    <scope>IDENTIFICATION</scope>
</reference>
<evidence type="ECO:0000256" key="1">
    <source>
        <dbReference type="PROSITE-ProRule" id="PRU00176"/>
    </source>
</evidence>
<feature type="compositionally biased region" description="Acidic residues" evidence="2">
    <location>
        <begin position="193"/>
        <end position="213"/>
    </location>
</feature>
<name>A0A3Q2Y727_HIPCM</name>
<feature type="region of interest" description="Disordered" evidence="2">
    <location>
        <begin position="553"/>
        <end position="572"/>
    </location>
</feature>
<feature type="compositionally biased region" description="Basic and acidic residues" evidence="2">
    <location>
        <begin position="99"/>
        <end position="113"/>
    </location>
</feature>
<dbReference type="PANTHER" id="PTHR46589">
    <property type="entry name" value="APOPTOTIC CHROMATIN CONDENSATION INDUCER IN THE NUCLEUS"/>
    <property type="match status" value="1"/>
</dbReference>
<feature type="compositionally biased region" description="Low complexity" evidence="2">
    <location>
        <begin position="268"/>
        <end position="277"/>
    </location>
</feature>
<feature type="compositionally biased region" description="Basic and acidic residues" evidence="2">
    <location>
        <begin position="1635"/>
        <end position="1673"/>
    </location>
</feature>
<dbReference type="Ensembl" id="ENSHCOT00000020854.1">
    <property type="protein sequence ID" value="ENSHCOP00000013499.1"/>
    <property type="gene ID" value="ENSHCOG00000016677.1"/>
</dbReference>
<dbReference type="InterPro" id="IPR035979">
    <property type="entry name" value="RBD_domain_sf"/>
</dbReference>
<dbReference type="STRING" id="109280.ENSHCOP00000013499"/>
<feature type="compositionally biased region" description="Acidic residues" evidence="2">
    <location>
        <begin position="1246"/>
        <end position="1255"/>
    </location>
</feature>